<keyword evidence="1" id="KW-1133">Transmembrane helix</keyword>
<feature type="transmembrane region" description="Helical" evidence="1">
    <location>
        <begin position="36"/>
        <end position="55"/>
    </location>
</feature>
<feature type="transmembrane region" description="Helical" evidence="1">
    <location>
        <begin position="67"/>
        <end position="87"/>
    </location>
</feature>
<dbReference type="EMBL" id="CP046996">
    <property type="protein sequence ID" value="QHA01870.1"/>
    <property type="molecule type" value="Genomic_DNA"/>
</dbReference>
<keyword evidence="1" id="KW-0472">Membrane</keyword>
<organism evidence="2 3">
    <name type="scientific">Dehalobacter restrictus</name>
    <dbReference type="NCBI Taxonomy" id="55583"/>
    <lineage>
        <taxon>Bacteria</taxon>
        <taxon>Bacillati</taxon>
        <taxon>Bacillota</taxon>
        <taxon>Clostridia</taxon>
        <taxon>Eubacteriales</taxon>
        <taxon>Desulfitobacteriaceae</taxon>
        <taxon>Dehalobacter</taxon>
    </lineage>
</organism>
<evidence type="ECO:0000313" key="3">
    <source>
        <dbReference type="Proteomes" id="UP000430508"/>
    </source>
</evidence>
<feature type="transmembrane region" description="Helical" evidence="1">
    <location>
        <begin position="6"/>
        <end position="24"/>
    </location>
</feature>
<accession>A0A857DKH8</accession>
<evidence type="ECO:0000313" key="2">
    <source>
        <dbReference type="EMBL" id="QHA01870.1"/>
    </source>
</evidence>
<evidence type="ECO:0000256" key="1">
    <source>
        <dbReference type="SAM" id="Phobius"/>
    </source>
</evidence>
<proteinExistence type="predicted"/>
<gene>
    <name evidence="2" type="ORF">GQ588_04450</name>
</gene>
<protein>
    <submittedName>
        <fullName evidence="2">Dehalogenase</fullName>
    </submittedName>
</protein>
<keyword evidence="1" id="KW-0812">Transmembrane</keyword>
<dbReference type="Proteomes" id="UP000430508">
    <property type="component" value="Chromosome"/>
</dbReference>
<dbReference type="AlphaFoldDB" id="A0A857DKH8"/>
<name>A0A857DKH8_9FIRM</name>
<reference evidence="2 3" key="1">
    <citation type="submission" date="2019-12" db="EMBL/GenBank/DDBJ databases">
        <title>Sequence classification of anaerobic respiratory reductive dehalogenases: First we see many, then we see few.</title>
        <authorList>
            <person name="Molenda O."/>
            <person name="Puentes Jacome L.A."/>
            <person name="Cao X."/>
            <person name="Nesbo C.L."/>
            <person name="Tang S."/>
            <person name="Morson N."/>
            <person name="Patron J."/>
            <person name="Lomheim L."/>
            <person name="Wishart D.S."/>
            <person name="Edwards E.A."/>
        </authorList>
    </citation>
    <scope>NUCLEOTIDE SEQUENCE [LARGE SCALE GENOMIC DNA]</scope>
    <source>
        <strain evidence="2 3">12DCA</strain>
    </source>
</reference>
<sequence>MGTFLIFLAGVLFLAGILFIKPRAKREQMWKTVVNWALFVIWYGITWMGVSFIYINASVGHVKATSTAIFLFLGISVVLAVVQARLLGFIGVKKAGNTGELQA</sequence>